<keyword evidence="2" id="KW-0472">Membrane</keyword>
<dbReference type="EMBL" id="JANATA010000004">
    <property type="protein sequence ID" value="MCP3428008.1"/>
    <property type="molecule type" value="Genomic_DNA"/>
</dbReference>
<evidence type="ECO:0000256" key="1">
    <source>
        <dbReference type="SAM" id="MobiDB-lite"/>
    </source>
</evidence>
<dbReference type="RefSeq" id="WP_254098932.1">
    <property type="nucleotide sequence ID" value="NZ_JANATA010000004.1"/>
</dbReference>
<keyword evidence="4" id="KW-1185">Reference proteome</keyword>
<dbReference type="AlphaFoldDB" id="A0AA41X203"/>
<feature type="region of interest" description="Disordered" evidence="1">
    <location>
        <begin position="105"/>
        <end position="127"/>
    </location>
</feature>
<evidence type="ECO:0000313" key="3">
    <source>
        <dbReference type="EMBL" id="MCP3428008.1"/>
    </source>
</evidence>
<protein>
    <submittedName>
        <fullName evidence="3">Uncharacterized protein</fullName>
    </submittedName>
</protein>
<accession>A0AA41X203</accession>
<keyword evidence="2" id="KW-0812">Transmembrane</keyword>
<sequence length="136" mass="15256">MSTLLLVLTIIMINMAHSDYLMWAQMQDPVPATGMSFVYKYLAYVALLLGFGLINHYANKKAEAEELCQPSKGNVILDAFDKIKPRKSSTDSDVAKQTVKLRAAAKDTPQPDPFANIRKKKKLRSQADIVIEKKNK</sequence>
<dbReference type="Proteomes" id="UP001165413">
    <property type="component" value="Unassembled WGS sequence"/>
</dbReference>
<comment type="caution">
    <text evidence="3">The sequence shown here is derived from an EMBL/GenBank/DDBJ whole genome shotgun (WGS) entry which is preliminary data.</text>
</comment>
<keyword evidence="2" id="KW-1133">Transmembrane helix</keyword>
<evidence type="ECO:0000256" key="2">
    <source>
        <dbReference type="SAM" id="Phobius"/>
    </source>
</evidence>
<organism evidence="3 4">
    <name type="scientific">Opacimonas viscosa</name>
    <dbReference type="NCBI Taxonomy" id="2961944"/>
    <lineage>
        <taxon>Bacteria</taxon>
        <taxon>Pseudomonadati</taxon>
        <taxon>Pseudomonadota</taxon>
        <taxon>Gammaproteobacteria</taxon>
        <taxon>Alteromonadales</taxon>
        <taxon>Alteromonadaceae</taxon>
        <taxon>Opacimonas</taxon>
    </lineage>
</organism>
<name>A0AA41X203_9ALTE</name>
<reference evidence="3" key="1">
    <citation type="submission" date="2022-07" db="EMBL/GenBank/DDBJ databases">
        <title>Characterization of the Novel Bacterium Alteromonas immobilis LMIT006 and Alteromonas gregis LMIT007.</title>
        <authorList>
            <person name="Lin X."/>
        </authorList>
    </citation>
    <scope>NUCLEOTIDE SEQUENCE</scope>
    <source>
        <strain evidence="3">LMIT007</strain>
    </source>
</reference>
<proteinExistence type="predicted"/>
<feature type="transmembrane region" description="Helical" evidence="2">
    <location>
        <begin position="34"/>
        <end position="54"/>
    </location>
</feature>
<evidence type="ECO:0000313" key="4">
    <source>
        <dbReference type="Proteomes" id="UP001165413"/>
    </source>
</evidence>
<gene>
    <name evidence="3" type="ORF">NLF92_03490</name>
</gene>